<gene>
    <name evidence="4" type="ORF">Achr_f1150</name>
</gene>
<keyword evidence="4" id="KW-0547">Nucleotide-binding</keyword>
<dbReference type="EMBL" id="CP010421">
    <property type="protein sequence ID" value="AJE23810.1"/>
    <property type="molecule type" value="Genomic_DNA"/>
</dbReference>
<dbReference type="PROSITE" id="PS51194">
    <property type="entry name" value="HELICASE_CTER"/>
    <property type="match status" value="1"/>
</dbReference>
<evidence type="ECO:0000259" key="3">
    <source>
        <dbReference type="PROSITE" id="PS51194"/>
    </source>
</evidence>
<name>A0A0C4WV33_9GAMM</name>
<dbReference type="GO" id="GO:0005829">
    <property type="term" value="C:cytosol"/>
    <property type="evidence" value="ECO:0007669"/>
    <property type="project" value="TreeGrafter"/>
</dbReference>
<feature type="domain" description="Helicase ATP-binding" evidence="2">
    <location>
        <begin position="16"/>
        <end position="168"/>
    </location>
</feature>
<dbReference type="AlphaFoldDB" id="A0A0C4WV33"/>
<reference evidence="4 5" key="1">
    <citation type="journal article" date="2015" name="PLoS ONE">
        <title>Azotobacter Genomes: The Genome of Azotobacter chroococcum NCIMB 8003 (ATCC 4412).</title>
        <authorList>
            <person name="Robson R.L."/>
            <person name="Jones R."/>
            <person name="Robson R.M."/>
            <person name="Schwartz A."/>
            <person name="Richardson T.H."/>
        </authorList>
    </citation>
    <scope>NUCLEOTIDE SEQUENCE [LARGE SCALE GENOMIC DNA]</scope>
    <source>
        <strain evidence="4 5">NCIMB 8003</strain>
        <plasmid evidence="5">Plasmid pAcX50f</plasmid>
    </source>
</reference>
<feature type="domain" description="Helicase C-terminal" evidence="3">
    <location>
        <begin position="218"/>
        <end position="359"/>
    </location>
</feature>
<dbReference type="SMART" id="SM00487">
    <property type="entry name" value="DEXDc"/>
    <property type="match status" value="1"/>
</dbReference>
<dbReference type="Proteomes" id="UP000068210">
    <property type="component" value="Plasmid pAcX50f"/>
</dbReference>
<evidence type="ECO:0000313" key="5">
    <source>
        <dbReference type="Proteomes" id="UP000068210"/>
    </source>
</evidence>
<keyword evidence="4" id="KW-0067">ATP-binding</keyword>
<feature type="compositionally biased region" description="Basic and acidic residues" evidence="1">
    <location>
        <begin position="362"/>
        <end position="373"/>
    </location>
</feature>
<dbReference type="InterPro" id="IPR001650">
    <property type="entry name" value="Helicase_C-like"/>
</dbReference>
<feature type="region of interest" description="Disordered" evidence="1">
    <location>
        <begin position="345"/>
        <end position="373"/>
    </location>
</feature>
<evidence type="ECO:0000259" key="2">
    <source>
        <dbReference type="PROSITE" id="PS51192"/>
    </source>
</evidence>
<dbReference type="HOGENOM" id="CLU_014765_3_1_6"/>
<keyword evidence="4" id="KW-0347">Helicase</keyword>
<dbReference type="GO" id="GO:0005524">
    <property type="term" value="F:ATP binding"/>
    <property type="evidence" value="ECO:0007669"/>
    <property type="project" value="InterPro"/>
</dbReference>
<keyword evidence="5" id="KW-1185">Reference proteome</keyword>
<dbReference type="PROSITE" id="PS51192">
    <property type="entry name" value="HELICASE_ATP_BIND_1"/>
    <property type="match status" value="1"/>
</dbReference>
<sequence>MQLRPYQNDQLHLLRQGIAAKQYVQMLMSPTGSGKTEVAKAIIAGSQAKGRRAWFVVDSVSLLDQALSRFHQSGLYAGAIQADHPCTDYGKPIQICTVQSLRPRLQHLLAAQPPDLVLIDEAHILYKTHLELIDWCRANRVPVIGLSATPFRRGLGTIFDRLVSCITTAELTEQGYLVPTQCWAPFVPSLKGVGTKANGDWIEDELAEVMGDAQLVGDVVSHWKALGENRKTLVFACNVKHSKRLAEAFFAAGVMAAHIDGYMPPHEVDEILRLYKAGRIKVLVSVAMLIKGFDDPEIACLVLARPTQSLMLHYQMLGRGLRPSPETGKTDCLIIDHAGNLLLNGRPTDTLPDQLDTGEGEPADRRQQAKQDHEQKTKACPHCGFVFSGLQCPKCAHEILLPDGVAVAPGKLAKLDDRRQVLGPTCKQDIYRELLGYARAKGKKEGWAYYAYQAFLKEPPDRAWRSSSLQSKPLTAEMSSWIKGYNIRRAKSHAKYGT</sequence>
<proteinExistence type="predicted"/>
<dbReference type="Pfam" id="PF00271">
    <property type="entry name" value="Helicase_C"/>
    <property type="match status" value="1"/>
</dbReference>
<organism evidence="4 5">
    <name type="scientific">Azotobacter chroococcum NCIMB 8003</name>
    <dbReference type="NCBI Taxonomy" id="1328314"/>
    <lineage>
        <taxon>Bacteria</taxon>
        <taxon>Pseudomonadati</taxon>
        <taxon>Pseudomonadota</taxon>
        <taxon>Gammaproteobacteria</taxon>
        <taxon>Pseudomonadales</taxon>
        <taxon>Pseudomonadaceae</taxon>
        <taxon>Azotobacter</taxon>
    </lineage>
</organism>
<dbReference type="GO" id="GO:0016787">
    <property type="term" value="F:hydrolase activity"/>
    <property type="evidence" value="ECO:0007669"/>
    <property type="project" value="InterPro"/>
</dbReference>
<dbReference type="InterPro" id="IPR050742">
    <property type="entry name" value="Helicase_Restrict-Modif_Enz"/>
</dbReference>
<dbReference type="SUPFAM" id="SSF52540">
    <property type="entry name" value="P-loop containing nucleoside triphosphate hydrolases"/>
    <property type="match status" value="1"/>
</dbReference>
<dbReference type="RefSeq" id="WP_040107355.1">
    <property type="nucleotide sequence ID" value="NZ_CP010421.1"/>
</dbReference>
<keyword evidence="4" id="KW-0378">Hydrolase</keyword>
<evidence type="ECO:0000313" key="4">
    <source>
        <dbReference type="EMBL" id="AJE23810.1"/>
    </source>
</evidence>
<dbReference type="GO" id="GO:0003677">
    <property type="term" value="F:DNA binding"/>
    <property type="evidence" value="ECO:0007669"/>
    <property type="project" value="InterPro"/>
</dbReference>
<dbReference type="InterPro" id="IPR014001">
    <property type="entry name" value="Helicase_ATP-bd"/>
</dbReference>
<dbReference type="GO" id="GO:0004386">
    <property type="term" value="F:helicase activity"/>
    <property type="evidence" value="ECO:0007669"/>
    <property type="project" value="UniProtKB-KW"/>
</dbReference>
<dbReference type="InterPro" id="IPR027417">
    <property type="entry name" value="P-loop_NTPase"/>
</dbReference>
<protein>
    <submittedName>
        <fullName evidence="4">Helicase, C-terminal:Type III restriction enzyme, res subunit:DEAD/DEAH box helicase, N-terminal</fullName>
    </submittedName>
</protein>
<dbReference type="KEGG" id="acx:Achr_f1150"/>
<keyword evidence="4" id="KW-0614">Plasmid</keyword>
<accession>A0A0C4WV33</accession>
<dbReference type="PANTHER" id="PTHR47396">
    <property type="entry name" value="TYPE I RESTRICTION ENZYME ECOKI R PROTEIN"/>
    <property type="match status" value="1"/>
</dbReference>
<geneLocation type="plasmid" evidence="4 5">
    <name>pAcX50f</name>
</geneLocation>
<dbReference type="SMART" id="SM00490">
    <property type="entry name" value="HELICc"/>
    <property type="match status" value="1"/>
</dbReference>
<dbReference type="PANTHER" id="PTHR47396:SF1">
    <property type="entry name" value="ATP-DEPENDENT HELICASE IRC3-RELATED"/>
    <property type="match status" value="1"/>
</dbReference>
<evidence type="ECO:0000256" key="1">
    <source>
        <dbReference type="SAM" id="MobiDB-lite"/>
    </source>
</evidence>
<dbReference type="Gene3D" id="3.40.50.300">
    <property type="entry name" value="P-loop containing nucleotide triphosphate hydrolases"/>
    <property type="match status" value="2"/>
</dbReference>
<dbReference type="Pfam" id="PF04851">
    <property type="entry name" value="ResIII"/>
    <property type="match status" value="1"/>
</dbReference>
<dbReference type="InterPro" id="IPR006935">
    <property type="entry name" value="Helicase/UvrB_N"/>
</dbReference>